<sequence length="491" mass="53597">MVSRYTSSSSTSIIVCVVILFGLVTIYCNKPEFKPATEVCNVSPSLKREIANYSTIVKEIVSISTKQGGKFKGIVWNELAIFVDKFGNRIAGTKNLENAIDYMLDLLLHSYKLDNVHGENVSTPHWVRGNESCVLISPRVQKLAITGLGYSVGTNGTHLEADVLVVQSFDELQLRADEAKDKIVVIAEDWLGSYGKTVVYRSRAAVEVARVGGLAALIRSVTPFSINSPHTGMMRYDDNVTKIPAAALTVEDAQMLLRMSKRGDPLRISLYMEAQTLANTVSRNTVAELVGKTEPDKVVVVSGHLDSWDVGQGAMDDGGGAFISWGALALLKSLGLKPRRTIRAVLWTAEEVGYIGAEAYKKAHANETDNFIAMMESDEGTFTPFGLEFMGSDEGGCIIKEILKLMEPINATQFKNSSDVGSDITVWANEVPLLSNLNDNGRYFWFHHSDGDTMTVLNPDDLDKNTALWAATAYILADLSVDLPKPTGAKS</sequence>
<dbReference type="Pfam" id="PF04389">
    <property type="entry name" value="Peptidase_M28"/>
    <property type="match status" value="1"/>
</dbReference>
<comment type="subunit">
    <text evidence="20">Homodimer. The monomeric form is inactive while the homodimer is active.</text>
</comment>
<feature type="domain" description="Peptidase M28" evidence="22">
    <location>
        <begin position="284"/>
        <end position="472"/>
    </location>
</feature>
<evidence type="ECO:0000256" key="14">
    <source>
        <dbReference type="ARBA" id="ARBA00022833"/>
    </source>
</evidence>
<comment type="similarity">
    <text evidence="5">Belongs to the peptidase M28 family.</text>
</comment>
<evidence type="ECO:0000256" key="18">
    <source>
        <dbReference type="ARBA" id="ARBA00023180"/>
    </source>
</evidence>
<name>A0A1B6EJX9_9HEMI</name>
<evidence type="ECO:0000256" key="3">
    <source>
        <dbReference type="ARBA" id="ARBA00004555"/>
    </source>
</evidence>
<dbReference type="InterPro" id="IPR007484">
    <property type="entry name" value="Peptidase_M28"/>
</dbReference>
<evidence type="ECO:0000256" key="6">
    <source>
        <dbReference type="ARBA" id="ARBA00014116"/>
    </source>
</evidence>
<keyword evidence="10" id="KW-0479">Metal-binding</keyword>
<accession>A0A1B6EJX9</accession>
<dbReference type="Gene3D" id="3.50.30.30">
    <property type="match status" value="1"/>
</dbReference>
<keyword evidence="16" id="KW-0482">Metalloprotease</keyword>
<evidence type="ECO:0000259" key="22">
    <source>
        <dbReference type="Pfam" id="PF04389"/>
    </source>
</evidence>
<evidence type="ECO:0000256" key="4">
    <source>
        <dbReference type="ARBA" id="ARBA00004613"/>
    </source>
</evidence>
<dbReference type="GO" id="GO:0005615">
    <property type="term" value="C:extracellular space"/>
    <property type="evidence" value="ECO:0007669"/>
    <property type="project" value="TreeGrafter"/>
</dbReference>
<evidence type="ECO:0000256" key="12">
    <source>
        <dbReference type="ARBA" id="ARBA00022801"/>
    </source>
</evidence>
<organism evidence="23">
    <name type="scientific">Cuerna arida</name>
    <dbReference type="NCBI Taxonomy" id="1464854"/>
    <lineage>
        <taxon>Eukaryota</taxon>
        <taxon>Metazoa</taxon>
        <taxon>Ecdysozoa</taxon>
        <taxon>Arthropoda</taxon>
        <taxon>Hexapoda</taxon>
        <taxon>Insecta</taxon>
        <taxon>Pterygota</taxon>
        <taxon>Neoptera</taxon>
        <taxon>Paraneoptera</taxon>
        <taxon>Hemiptera</taxon>
        <taxon>Auchenorrhyncha</taxon>
        <taxon>Membracoidea</taxon>
        <taxon>Cicadellidae</taxon>
        <taxon>Cicadellinae</taxon>
        <taxon>Proconiini</taxon>
        <taxon>Cuerna</taxon>
    </lineage>
</organism>
<keyword evidence="19" id="KW-0458">Lysosome</keyword>
<dbReference type="GO" id="GO:0006508">
    <property type="term" value="P:proteolysis"/>
    <property type="evidence" value="ECO:0007669"/>
    <property type="project" value="UniProtKB-KW"/>
</dbReference>
<dbReference type="FunFam" id="3.50.30.30:FF:000009">
    <property type="entry name" value="Carboxypeptidase Q"/>
    <property type="match status" value="1"/>
</dbReference>
<gene>
    <name evidence="23" type="ORF">g.36061</name>
</gene>
<dbReference type="Gene3D" id="3.40.630.10">
    <property type="entry name" value="Zn peptidases"/>
    <property type="match status" value="1"/>
</dbReference>
<keyword evidence="11" id="KW-0732">Signal</keyword>
<dbReference type="PANTHER" id="PTHR12053">
    <property type="entry name" value="PROTEASE FAMILY M28 PLASMA GLUTAMATE CARBOXYPEPTIDASE-RELATED"/>
    <property type="match status" value="1"/>
</dbReference>
<keyword evidence="9" id="KW-0645">Protease</keyword>
<protein>
    <recommendedName>
        <fullName evidence="6">Carboxypeptidase Q</fullName>
    </recommendedName>
    <alternativeName>
        <fullName evidence="21">Plasma glutamate carboxypeptidase</fullName>
    </alternativeName>
</protein>
<dbReference type="GO" id="GO:0004180">
    <property type="term" value="F:carboxypeptidase activity"/>
    <property type="evidence" value="ECO:0007669"/>
    <property type="project" value="UniProtKB-KW"/>
</dbReference>
<keyword evidence="13" id="KW-0256">Endoplasmic reticulum</keyword>
<keyword evidence="12" id="KW-0378">Hydrolase</keyword>
<evidence type="ECO:0000256" key="10">
    <source>
        <dbReference type="ARBA" id="ARBA00022723"/>
    </source>
</evidence>
<dbReference type="GO" id="GO:0005783">
    <property type="term" value="C:endoplasmic reticulum"/>
    <property type="evidence" value="ECO:0007669"/>
    <property type="project" value="UniProtKB-SubCell"/>
</dbReference>
<dbReference type="InterPro" id="IPR039866">
    <property type="entry name" value="CPQ"/>
</dbReference>
<dbReference type="GO" id="GO:0046872">
    <property type="term" value="F:metal ion binding"/>
    <property type="evidence" value="ECO:0007669"/>
    <property type="project" value="UniProtKB-KW"/>
</dbReference>
<dbReference type="AlphaFoldDB" id="A0A1B6EJX9"/>
<evidence type="ECO:0000256" key="13">
    <source>
        <dbReference type="ARBA" id="ARBA00022824"/>
    </source>
</evidence>
<keyword evidence="8" id="KW-0121">Carboxypeptidase</keyword>
<evidence type="ECO:0000256" key="8">
    <source>
        <dbReference type="ARBA" id="ARBA00022645"/>
    </source>
</evidence>
<dbReference type="CDD" id="cd03883">
    <property type="entry name" value="M28_Pgcp_like"/>
    <property type="match status" value="1"/>
</dbReference>
<dbReference type="GO" id="GO:0043171">
    <property type="term" value="P:peptide catabolic process"/>
    <property type="evidence" value="ECO:0007669"/>
    <property type="project" value="TreeGrafter"/>
</dbReference>
<evidence type="ECO:0000313" key="23">
    <source>
        <dbReference type="EMBL" id="JAS38224.1"/>
    </source>
</evidence>
<reference evidence="23" key="1">
    <citation type="submission" date="2015-11" db="EMBL/GenBank/DDBJ databases">
        <title>De novo transcriptome assembly of four potential Pierce s Disease insect vectors from Arizona vineyards.</title>
        <authorList>
            <person name="Tassone E.E."/>
        </authorList>
    </citation>
    <scope>NUCLEOTIDE SEQUENCE</scope>
</reference>
<dbReference type="SUPFAM" id="SSF53187">
    <property type="entry name" value="Zn-dependent exopeptidases"/>
    <property type="match status" value="1"/>
</dbReference>
<evidence type="ECO:0000256" key="21">
    <source>
        <dbReference type="ARBA" id="ARBA00033328"/>
    </source>
</evidence>
<evidence type="ECO:0000256" key="15">
    <source>
        <dbReference type="ARBA" id="ARBA00023034"/>
    </source>
</evidence>
<evidence type="ECO:0000256" key="20">
    <source>
        <dbReference type="ARBA" id="ARBA00025833"/>
    </source>
</evidence>
<evidence type="ECO:0000256" key="17">
    <source>
        <dbReference type="ARBA" id="ARBA00023145"/>
    </source>
</evidence>
<keyword evidence="14" id="KW-0862">Zinc</keyword>
<proteinExistence type="inferred from homology"/>
<evidence type="ECO:0000256" key="16">
    <source>
        <dbReference type="ARBA" id="ARBA00023049"/>
    </source>
</evidence>
<comment type="subcellular location">
    <subcellularLocation>
        <location evidence="1">Endoplasmic reticulum</location>
    </subcellularLocation>
    <subcellularLocation>
        <location evidence="3">Golgi apparatus</location>
    </subcellularLocation>
    <subcellularLocation>
        <location evidence="2">Lysosome</location>
    </subcellularLocation>
    <subcellularLocation>
        <location evidence="4">Secreted</location>
    </subcellularLocation>
</comment>
<dbReference type="EMBL" id="GECZ01031545">
    <property type="protein sequence ID" value="JAS38224.1"/>
    <property type="molecule type" value="Transcribed_RNA"/>
</dbReference>
<keyword evidence="15" id="KW-0333">Golgi apparatus</keyword>
<dbReference type="GO" id="GO:0005794">
    <property type="term" value="C:Golgi apparatus"/>
    <property type="evidence" value="ECO:0007669"/>
    <property type="project" value="UniProtKB-SubCell"/>
</dbReference>
<keyword evidence="7" id="KW-0964">Secreted</keyword>
<evidence type="ECO:0000256" key="5">
    <source>
        <dbReference type="ARBA" id="ARBA00010918"/>
    </source>
</evidence>
<dbReference type="FunFam" id="3.40.630.10:FF:000036">
    <property type="entry name" value="Carboxypeptidase Q"/>
    <property type="match status" value="1"/>
</dbReference>
<keyword evidence="17" id="KW-0865">Zymogen</keyword>
<evidence type="ECO:0000256" key="2">
    <source>
        <dbReference type="ARBA" id="ARBA00004371"/>
    </source>
</evidence>
<evidence type="ECO:0000256" key="11">
    <source>
        <dbReference type="ARBA" id="ARBA00022729"/>
    </source>
</evidence>
<dbReference type="GO" id="GO:0005764">
    <property type="term" value="C:lysosome"/>
    <property type="evidence" value="ECO:0007669"/>
    <property type="project" value="UniProtKB-SubCell"/>
</dbReference>
<evidence type="ECO:0000256" key="7">
    <source>
        <dbReference type="ARBA" id="ARBA00022525"/>
    </source>
</evidence>
<keyword evidence="18" id="KW-0325">Glycoprotein</keyword>
<dbReference type="PANTHER" id="PTHR12053:SF3">
    <property type="entry name" value="CARBOXYPEPTIDASE Q"/>
    <property type="match status" value="1"/>
</dbReference>
<dbReference type="GO" id="GO:0070573">
    <property type="term" value="F:metallodipeptidase activity"/>
    <property type="evidence" value="ECO:0007669"/>
    <property type="project" value="InterPro"/>
</dbReference>
<evidence type="ECO:0000256" key="9">
    <source>
        <dbReference type="ARBA" id="ARBA00022670"/>
    </source>
</evidence>
<evidence type="ECO:0000256" key="19">
    <source>
        <dbReference type="ARBA" id="ARBA00023228"/>
    </source>
</evidence>
<evidence type="ECO:0000256" key="1">
    <source>
        <dbReference type="ARBA" id="ARBA00004240"/>
    </source>
</evidence>